<dbReference type="Proteomes" id="UP000261580">
    <property type="component" value="Unassembled WGS sequence"/>
</dbReference>
<dbReference type="FunFam" id="3.40.50.300:FF:000541">
    <property type="entry name" value="Immunity related GTPase M"/>
    <property type="match status" value="1"/>
</dbReference>
<comment type="similarity">
    <text evidence="1">Belongs to the TRAFAC class dynamin-like GTPase superfamily. IRG family.</text>
</comment>
<dbReference type="STRING" id="32507.ENSNBRP00000028989"/>
<dbReference type="Ensembl" id="ENSNBRT00000029745.1">
    <property type="protein sequence ID" value="ENSNBRP00000028989.1"/>
    <property type="gene ID" value="ENSNBRG00000022096.1"/>
</dbReference>
<evidence type="ECO:0000259" key="5">
    <source>
        <dbReference type="PROSITE" id="PS51716"/>
    </source>
</evidence>
<dbReference type="InterPro" id="IPR007743">
    <property type="entry name" value="Immunity-related_GTPase-like"/>
</dbReference>
<proteinExistence type="inferred from homology"/>
<reference evidence="6" key="2">
    <citation type="submission" date="2025-09" db="UniProtKB">
        <authorList>
            <consortium name="Ensembl"/>
        </authorList>
    </citation>
    <scope>IDENTIFICATION</scope>
</reference>
<dbReference type="Pfam" id="PF05049">
    <property type="entry name" value="IIGP"/>
    <property type="match status" value="1"/>
</dbReference>
<dbReference type="PROSITE" id="PS51716">
    <property type="entry name" value="G_IRG"/>
    <property type="match status" value="1"/>
</dbReference>
<evidence type="ECO:0000313" key="6">
    <source>
        <dbReference type="Ensembl" id="ENSNBRP00000028989.1"/>
    </source>
</evidence>
<sequence length="400" mass="44491">GATYEIIMEDLISLVKNDLKNNDKTAAVAKIQKYIEKQDNIPLNIAITGETGAGKSTFINAIRGLSESDEGAAPTGFVETTTEVTAYQHSNYPNVTFWDLPGIGTTKFPADEYLKHVGFEKFDFFIIISDTRFRENDVKLAQEIQRMKKKFYFVRPKIDNDIRTAKNKKNFSTEGTLTTIRNYCTNSLKKLGVQSPQVFLVSSFDLQLYDFPDLIEALKNDLPELKRDALLFAMPNINLEIINKKKEALQSKIKYYATLSAAVAGVPVPGLSATIDVSLIVKVVRDYVAAFGLDESSLMRFATNTGVPYTDLGDVIKSKLAAANITKELILELFCTFADIAALMAAEEASRWISIFGIVPAMCLSFTATYKVLNYFLDALAEDAVSVFEMFLKRVSAVQD</sequence>
<dbReference type="InterPro" id="IPR030385">
    <property type="entry name" value="G_IRG_dom"/>
</dbReference>
<dbReference type="SUPFAM" id="SSF52540">
    <property type="entry name" value="P-loop containing nucleoside triphosphate hydrolases"/>
    <property type="match status" value="1"/>
</dbReference>
<keyword evidence="4" id="KW-0342">GTP-binding</keyword>
<name>A0A3Q4N7M7_NEOBR</name>
<feature type="domain" description="IRG-type G" evidence="5">
    <location>
        <begin position="41"/>
        <end position="221"/>
    </location>
</feature>
<dbReference type="OMA" id="CVLTHED"/>
<evidence type="ECO:0000256" key="4">
    <source>
        <dbReference type="ARBA" id="ARBA00023134"/>
    </source>
</evidence>
<evidence type="ECO:0000313" key="7">
    <source>
        <dbReference type="Proteomes" id="UP000261580"/>
    </source>
</evidence>
<dbReference type="GeneTree" id="ENSGT00950000183007"/>
<dbReference type="AlphaFoldDB" id="A0A3Q4N7M7"/>
<dbReference type="PANTHER" id="PTHR32341:SF10">
    <property type="entry name" value="INTERFERON-INDUCIBLE GTPASE 5"/>
    <property type="match status" value="1"/>
</dbReference>
<dbReference type="GO" id="GO:0016020">
    <property type="term" value="C:membrane"/>
    <property type="evidence" value="ECO:0007669"/>
    <property type="project" value="InterPro"/>
</dbReference>
<dbReference type="Gene3D" id="3.40.50.300">
    <property type="entry name" value="P-loop containing nucleotide triphosphate hydrolases"/>
    <property type="match status" value="1"/>
</dbReference>
<evidence type="ECO:0000256" key="2">
    <source>
        <dbReference type="ARBA" id="ARBA00022741"/>
    </source>
</evidence>
<protein>
    <recommendedName>
        <fullName evidence="5">IRG-type G domain-containing protein</fullName>
    </recommendedName>
</protein>
<keyword evidence="7" id="KW-1185">Reference proteome</keyword>
<organism evidence="6 7">
    <name type="scientific">Neolamprologus brichardi</name>
    <name type="common">Fairy cichlid</name>
    <name type="synonym">Lamprologus brichardi</name>
    <dbReference type="NCBI Taxonomy" id="32507"/>
    <lineage>
        <taxon>Eukaryota</taxon>
        <taxon>Metazoa</taxon>
        <taxon>Chordata</taxon>
        <taxon>Craniata</taxon>
        <taxon>Vertebrata</taxon>
        <taxon>Euteleostomi</taxon>
        <taxon>Actinopterygii</taxon>
        <taxon>Neopterygii</taxon>
        <taxon>Teleostei</taxon>
        <taxon>Neoteleostei</taxon>
        <taxon>Acanthomorphata</taxon>
        <taxon>Ovalentaria</taxon>
        <taxon>Cichlomorphae</taxon>
        <taxon>Cichliformes</taxon>
        <taxon>Cichlidae</taxon>
        <taxon>African cichlids</taxon>
        <taxon>Pseudocrenilabrinae</taxon>
        <taxon>Lamprologini</taxon>
        <taxon>Neolamprologus</taxon>
    </lineage>
</organism>
<dbReference type="GO" id="GO:0016787">
    <property type="term" value="F:hydrolase activity"/>
    <property type="evidence" value="ECO:0007669"/>
    <property type="project" value="UniProtKB-KW"/>
</dbReference>
<accession>A0A3Q4N7M7</accession>
<evidence type="ECO:0000256" key="1">
    <source>
        <dbReference type="ARBA" id="ARBA00005429"/>
    </source>
</evidence>
<evidence type="ECO:0000256" key="3">
    <source>
        <dbReference type="ARBA" id="ARBA00022801"/>
    </source>
</evidence>
<dbReference type="InterPro" id="IPR027417">
    <property type="entry name" value="P-loop_NTPase"/>
</dbReference>
<dbReference type="PANTHER" id="PTHR32341">
    <property type="entry name" value="INTERFERON-INDUCIBLE GTPASE"/>
    <property type="match status" value="1"/>
</dbReference>
<dbReference type="InterPro" id="IPR051515">
    <property type="entry name" value="IRG"/>
</dbReference>
<keyword evidence="2" id="KW-0547">Nucleotide-binding</keyword>
<keyword evidence="3" id="KW-0378">Hydrolase</keyword>
<reference evidence="6" key="1">
    <citation type="submission" date="2025-08" db="UniProtKB">
        <authorList>
            <consortium name="Ensembl"/>
        </authorList>
    </citation>
    <scope>IDENTIFICATION</scope>
</reference>
<dbReference type="GO" id="GO:0005525">
    <property type="term" value="F:GTP binding"/>
    <property type="evidence" value="ECO:0007669"/>
    <property type="project" value="UniProtKB-KW"/>
</dbReference>